<comment type="caution">
    <text evidence="3">The sequence shown here is derived from an EMBL/GenBank/DDBJ whole genome shotgun (WGS) entry which is preliminary data.</text>
</comment>
<evidence type="ECO:0000313" key="4">
    <source>
        <dbReference type="Proteomes" id="UP001151582"/>
    </source>
</evidence>
<proteinExistence type="predicted"/>
<feature type="domain" description="GLTSCR protein conserved" evidence="2">
    <location>
        <begin position="388"/>
        <end position="477"/>
    </location>
</feature>
<reference evidence="3" key="1">
    <citation type="submission" date="2022-07" db="EMBL/GenBank/DDBJ databases">
        <title>Phylogenomic reconstructions and comparative analyses of Kickxellomycotina fungi.</title>
        <authorList>
            <person name="Reynolds N.K."/>
            <person name="Stajich J.E."/>
            <person name="Barry K."/>
            <person name="Grigoriev I.V."/>
            <person name="Crous P."/>
            <person name="Smith M.E."/>
        </authorList>
    </citation>
    <scope>NUCLEOTIDE SEQUENCE</scope>
    <source>
        <strain evidence="3">RSA 567</strain>
    </source>
</reference>
<dbReference type="Proteomes" id="UP001151582">
    <property type="component" value="Unassembled WGS sequence"/>
</dbReference>
<feature type="compositionally biased region" description="Polar residues" evidence="1">
    <location>
        <begin position="12"/>
        <end position="21"/>
    </location>
</feature>
<feature type="region of interest" description="Disordered" evidence="1">
    <location>
        <begin position="79"/>
        <end position="140"/>
    </location>
</feature>
<evidence type="ECO:0000313" key="3">
    <source>
        <dbReference type="EMBL" id="KAJ1984620.1"/>
    </source>
</evidence>
<feature type="compositionally biased region" description="Low complexity" evidence="1">
    <location>
        <begin position="277"/>
        <end position="297"/>
    </location>
</feature>
<gene>
    <name evidence="3" type="ORF">H4R34_000523</name>
</gene>
<feature type="region of interest" description="Disordered" evidence="1">
    <location>
        <begin position="225"/>
        <end position="302"/>
    </location>
</feature>
<evidence type="ECO:0000256" key="1">
    <source>
        <dbReference type="SAM" id="MobiDB-lite"/>
    </source>
</evidence>
<dbReference type="OrthoDB" id="2556847at2759"/>
<name>A0A9W8BCF2_9FUNG</name>
<dbReference type="Pfam" id="PF15249">
    <property type="entry name" value="GLTSCR1"/>
    <property type="match status" value="1"/>
</dbReference>
<dbReference type="EMBL" id="JANBQB010000014">
    <property type="protein sequence ID" value="KAJ1984620.1"/>
    <property type="molecule type" value="Genomic_DNA"/>
</dbReference>
<accession>A0A9W8BCF2</accession>
<dbReference type="InterPro" id="IPR015671">
    <property type="entry name" value="GSCR1_dom"/>
</dbReference>
<dbReference type="AlphaFoldDB" id="A0A9W8BCF2"/>
<feature type="compositionally biased region" description="Low complexity" evidence="1">
    <location>
        <begin position="158"/>
        <end position="169"/>
    </location>
</feature>
<protein>
    <recommendedName>
        <fullName evidence="2">GLTSCR protein conserved domain-containing protein</fullName>
    </recommendedName>
</protein>
<sequence length="551" mass="58953">MTVTNPLAGDTASHNSPTGLSTPGRDGEVVQSLTIEGVNVVAVRRGDQMVYKLANNMAASSLTPERRRILVERLRQLHANTTAQTPGPSTPSANPSTPLATPQMDEFPAKPWINDGSSAVNSGSSTPLGTPSRHSAPPSGSLAAILADHVSRLRKDTTSNAAAASTTAKPAPPSVSPLPAQQATATAQQLSEVNQTMANCTDPAELAKLKSIQVYLSARLRLHGGRASGTASPQPGQTQRALPPVGTSASLPVSTSQRRPSRSAVGSSANRPKTKRSATPPATPKSTSATARTNSSTPGKDMADTQAAANFWAYPTPLSHMVNQFATFDQTSNTSAIDGIETSTYSPEYVRTHFKRLFATDKHPLTEAEQTHRENTVKRIKLSYAQDMVRALALDTETPFTSLPQAIDSLLPFHLYQHPDIDLTASVSSSKNTTNGHFEADGDDNDDSVRSTALLSLAAQTQKLWQDYYAILATGRRSRSPIVSLSEARAECVPLIELKDYWQPTNPCDPNEPIDQSLVCQPVPQCTFVELLGARRLVVQEIKNELSSLKP</sequence>
<feature type="compositionally biased region" description="Polar residues" evidence="1">
    <location>
        <begin position="79"/>
        <end position="100"/>
    </location>
</feature>
<feature type="compositionally biased region" description="Polar residues" evidence="1">
    <location>
        <begin position="115"/>
        <end position="133"/>
    </location>
</feature>
<keyword evidence="4" id="KW-1185">Reference proteome</keyword>
<feature type="region of interest" description="Disordered" evidence="1">
    <location>
        <begin position="1"/>
        <end position="26"/>
    </location>
</feature>
<feature type="region of interest" description="Disordered" evidence="1">
    <location>
        <begin position="156"/>
        <end position="182"/>
    </location>
</feature>
<feature type="compositionally biased region" description="Polar residues" evidence="1">
    <location>
        <begin position="229"/>
        <end position="240"/>
    </location>
</feature>
<feature type="compositionally biased region" description="Polar residues" evidence="1">
    <location>
        <begin position="247"/>
        <end position="271"/>
    </location>
</feature>
<organism evidence="3 4">
    <name type="scientific">Dimargaris verticillata</name>
    <dbReference type="NCBI Taxonomy" id="2761393"/>
    <lineage>
        <taxon>Eukaryota</taxon>
        <taxon>Fungi</taxon>
        <taxon>Fungi incertae sedis</taxon>
        <taxon>Zoopagomycota</taxon>
        <taxon>Kickxellomycotina</taxon>
        <taxon>Dimargaritomycetes</taxon>
        <taxon>Dimargaritales</taxon>
        <taxon>Dimargaritaceae</taxon>
        <taxon>Dimargaris</taxon>
    </lineage>
</organism>
<evidence type="ECO:0000259" key="2">
    <source>
        <dbReference type="Pfam" id="PF15249"/>
    </source>
</evidence>